<accession>A0AAV1QVX0</accession>
<feature type="region of interest" description="Disordered" evidence="1">
    <location>
        <begin position="54"/>
        <end position="78"/>
    </location>
</feature>
<keyword evidence="3" id="KW-1185">Reference proteome</keyword>
<reference evidence="2 3" key="1">
    <citation type="submission" date="2024-01" db="EMBL/GenBank/DDBJ databases">
        <authorList>
            <person name="Waweru B."/>
        </authorList>
    </citation>
    <scope>NUCLEOTIDE SEQUENCE [LARGE SCALE GENOMIC DNA]</scope>
</reference>
<feature type="compositionally biased region" description="Basic and acidic residues" evidence="1">
    <location>
        <begin position="69"/>
        <end position="78"/>
    </location>
</feature>
<comment type="caution">
    <text evidence="2">The sequence shown here is derived from an EMBL/GenBank/DDBJ whole genome shotgun (WGS) entry which is preliminary data.</text>
</comment>
<sequence>MSKNLPFPPSETICYLVNDVQEGSSSFSPGTQRSVKTLPLDKQANPLIFNAFTSIRGQENSSSQKGTKNHREDNRQRFELPTTFLVKRHSDNKLRDQIEATGPIPTKKHYVASEVKKRGPHISAPPLKEKEEWSLVSKTLLDQCVPGPNCTITYRQQDTYLS</sequence>
<dbReference type="AlphaFoldDB" id="A0AAV1QVX0"/>
<feature type="compositionally biased region" description="Polar residues" evidence="1">
    <location>
        <begin position="54"/>
        <end position="66"/>
    </location>
</feature>
<evidence type="ECO:0000313" key="2">
    <source>
        <dbReference type="EMBL" id="CAK7325937.1"/>
    </source>
</evidence>
<evidence type="ECO:0000313" key="3">
    <source>
        <dbReference type="Proteomes" id="UP001314170"/>
    </source>
</evidence>
<organism evidence="2 3">
    <name type="scientific">Dovyalis caffra</name>
    <dbReference type="NCBI Taxonomy" id="77055"/>
    <lineage>
        <taxon>Eukaryota</taxon>
        <taxon>Viridiplantae</taxon>
        <taxon>Streptophyta</taxon>
        <taxon>Embryophyta</taxon>
        <taxon>Tracheophyta</taxon>
        <taxon>Spermatophyta</taxon>
        <taxon>Magnoliopsida</taxon>
        <taxon>eudicotyledons</taxon>
        <taxon>Gunneridae</taxon>
        <taxon>Pentapetalae</taxon>
        <taxon>rosids</taxon>
        <taxon>fabids</taxon>
        <taxon>Malpighiales</taxon>
        <taxon>Salicaceae</taxon>
        <taxon>Flacourtieae</taxon>
        <taxon>Dovyalis</taxon>
    </lineage>
</organism>
<name>A0AAV1QVX0_9ROSI</name>
<dbReference type="Proteomes" id="UP001314170">
    <property type="component" value="Unassembled WGS sequence"/>
</dbReference>
<dbReference type="EMBL" id="CAWUPB010000850">
    <property type="protein sequence ID" value="CAK7325937.1"/>
    <property type="molecule type" value="Genomic_DNA"/>
</dbReference>
<proteinExistence type="predicted"/>
<evidence type="ECO:0000256" key="1">
    <source>
        <dbReference type="SAM" id="MobiDB-lite"/>
    </source>
</evidence>
<gene>
    <name evidence="2" type="ORF">DCAF_LOCUS3631</name>
</gene>
<protein>
    <submittedName>
        <fullName evidence="2">Uncharacterized protein</fullName>
    </submittedName>
</protein>